<keyword evidence="4" id="KW-1185">Reference proteome</keyword>
<dbReference type="InterPro" id="IPR036928">
    <property type="entry name" value="AS_sf"/>
</dbReference>
<dbReference type="AlphaFoldDB" id="A0A1M5VLH4"/>
<dbReference type="Pfam" id="PF01425">
    <property type="entry name" value="Amidase"/>
    <property type="match status" value="1"/>
</dbReference>
<proteinExistence type="inferred from homology"/>
<name>A0A1M5VLH4_9BURK</name>
<organism evidence="3 4">
    <name type="scientific">Pollutimonas bauzanensis</name>
    <dbReference type="NCBI Taxonomy" id="658167"/>
    <lineage>
        <taxon>Bacteria</taxon>
        <taxon>Pseudomonadati</taxon>
        <taxon>Pseudomonadota</taxon>
        <taxon>Betaproteobacteria</taxon>
        <taxon>Burkholderiales</taxon>
        <taxon>Alcaligenaceae</taxon>
        <taxon>Pollutimonas</taxon>
    </lineage>
</organism>
<evidence type="ECO:0000313" key="4">
    <source>
        <dbReference type="Proteomes" id="UP000184226"/>
    </source>
</evidence>
<dbReference type="PANTHER" id="PTHR11895:SF7">
    <property type="entry name" value="GLUTAMYL-TRNA(GLN) AMIDOTRANSFERASE SUBUNIT A, MITOCHONDRIAL"/>
    <property type="match status" value="1"/>
</dbReference>
<dbReference type="Proteomes" id="UP000184226">
    <property type="component" value="Unassembled WGS sequence"/>
</dbReference>
<dbReference type="SUPFAM" id="SSF75304">
    <property type="entry name" value="Amidase signature (AS) enzymes"/>
    <property type="match status" value="1"/>
</dbReference>
<dbReference type="GO" id="GO:0016740">
    <property type="term" value="F:transferase activity"/>
    <property type="evidence" value="ECO:0007669"/>
    <property type="project" value="UniProtKB-KW"/>
</dbReference>
<sequence>MPWQWESADNNSFHRVAADFRKGKNTPRQYLECFLENIARYEGNVKAFTALNIDNARQLADDSTRRYQSGKALSELDGCPFGIKDIIDTADFPTECGSPIFKGSPANFDAACVEVLKRAGAIIVGKTVTTEFAIGVSGVTHNPHRLGHTPGGSSSGSAAAVAASMLPVALGTQTLGSIIRPASFCGIVGFKPSYGVLPLGGVHPVSGSHDHLGILSANIDDAWLTARLLSSRSGSPNFPPLLPGPQASGFGPDRPPRLIRLYLDAWLSETSTPLREAMDLYIDQLREQGISIADKNNTREIAELEDAISKFSPDSREMIAYDMRWPYMQYRSRYPGMLSDKIMELLELSESVTSEAYAGYLSNRKKIRDLVRTAVGNADGFITLSAPTPAPPGLEFTGSRNYAALWSLLGFPAFSLPILKTDDLPVGVQIMHVDNHDAVLYELASWLMKTRHASA</sequence>
<protein>
    <submittedName>
        <fullName evidence="3">Asp-tRNAAsn/Glu-tRNAGln amidotransferase A subunit</fullName>
    </submittedName>
</protein>
<evidence type="ECO:0000313" key="3">
    <source>
        <dbReference type="EMBL" id="SHH75904.1"/>
    </source>
</evidence>
<accession>A0A1M5VLH4</accession>
<dbReference type="InterPro" id="IPR000120">
    <property type="entry name" value="Amidase"/>
</dbReference>
<dbReference type="STRING" id="658167.SAMN04488135_104426"/>
<dbReference type="EMBL" id="FQXE01000004">
    <property type="protein sequence ID" value="SHH75904.1"/>
    <property type="molecule type" value="Genomic_DNA"/>
</dbReference>
<gene>
    <name evidence="3" type="ORF">SAMN04488135_104426</name>
</gene>
<evidence type="ECO:0000256" key="1">
    <source>
        <dbReference type="ARBA" id="ARBA00009199"/>
    </source>
</evidence>
<comment type="similarity">
    <text evidence="1">Belongs to the amidase family.</text>
</comment>
<keyword evidence="3" id="KW-0808">Transferase</keyword>
<dbReference type="InterPro" id="IPR023631">
    <property type="entry name" value="Amidase_dom"/>
</dbReference>
<evidence type="ECO:0000259" key="2">
    <source>
        <dbReference type="Pfam" id="PF01425"/>
    </source>
</evidence>
<dbReference type="RefSeq" id="WP_073103066.1">
    <property type="nucleotide sequence ID" value="NZ_FQXE01000004.1"/>
</dbReference>
<feature type="domain" description="Amidase" evidence="2">
    <location>
        <begin position="31"/>
        <end position="434"/>
    </location>
</feature>
<dbReference type="PANTHER" id="PTHR11895">
    <property type="entry name" value="TRANSAMIDASE"/>
    <property type="match status" value="1"/>
</dbReference>
<reference evidence="3 4" key="1">
    <citation type="submission" date="2016-11" db="EMBL/GenBank/DDBJ databases">
        <authorList>
            <person name="Jaros S."/>
            <person name="Januszkiewicz K."/>
            <person name="Wedrychowicz H."/>
        </authorList>
    </citation>
    <scope>NUCLEOTIDE SEQUENCE [LARGE SCALE GENOMIC DNA]</scope>
    <source>
        <strain evidence="3 4">CGMCC 1.10190</strain>
    </source>
</reference>
<dbReference type="Gene3D" id="3.90.1300.10">
    <property type="entry name" value="Amidase signature (AS) domain"/>
    <property type="match status" value="1"/>
</dbReference>